<feature type="region of interest" description="Disordered" evidence="2">
    <location>
        <begin position="308"/>
        <end position="328"/>
    </location>
</feature>
<dbReference type="InterPro" id="IPR040503">
    <property type="entry name" value="TRHO_N"/>
</dbReference>
<dbReference type="InterPro" id="IPR001763">
    <property type="entry name" value="Rhodanese-like_dom"/>
</dbReference>
<dbReference type="EC" id="1.14.-.-" evidence="1"/>
<keyword evidence="1" id="KW-0819">tRNA processing</keyword>
<dbReference type="PANTHER" id="PTHR43268:SF3">
    <property type="entry name" value="RHODANESE-LIKE DOMAIN-CONTAINING PROTEIN 7-RELATED"/>
    <property type="match status" value="1"/>
</dbReference>
<evidence type="ECO:0000256" key="1">
    <source>
        <dbReference type="HAMAP-Rule" id="MF_00469"/>
    </source>
</evidence>
<evidence type="ECO:0000256" key="2">
    <source>
        <dbReference type="SAM" id="MobiDB-lite"/>
    </source>
</evidence>
<dbReference type="Pfam" id="PF00581">
    <property type="entry name" value="Rhodanese"/>
    <property type="match status" value="1"/>
</dbReference>
<dbReference type="Gene3D" id="3.30.70.100">
    <property type="match status" value="1"/>
</dbReference>
<dbReference type="SMART" id="SM00450">
    <property type="entry name" value="RHOD"/>
    <property type="match status" value="1"/>
</dbReference>
<sequence>MTAELPEPDAPEPAPFVVAALYRFAPVADREAMKSRLLDLCGEAVRGTLLVAHEGINGTIAGPAADIVRVVDGVRAMPGFDRLELKYSTAGTMPFYRMKVRLKAEIVTMGVTGIDPLRDAGTYVAPQDWNALISDPDTVVIDTRNDYEVDVGIFEGAIQPVTRTFRDFPGWFRTEGRALLDRPNPPKVAMYCTGGIRCEKATAFLKSEGVDQVYHLEGGILKYLETIPEAESLWRGDCFVFDERVAVGHGLKQGDHSLCRGCRMPVSPEGRLSPLYVEGVCCDRCHDARSEAQRQGYAERQKQMEIAARRGVDHVGATPSAGKGRDAD</sequence>
<dbReference type="Pfam" id="PF17773">
    <property type="entry name" value="UPF0176_N"/>
    <property type="match status" value="1"/>
</dbReference>
<comment type="caution">
    <text evidence="4">The sequence shown here is derived from an EMBL/GenBank/DDBJ whole genome shotgun (WGS) entry which is preliminary data.</text>
</comment>
<dbReference type="CDD" id="cd01518">
    <property type="entry name" value="RHOD_YceA"/>
    <property type="match status" value="1"/>
</dbReference>
<protein>
    <recommendedName>
        <fullName evidence="1">tRNA uridine(34) hydroxylase</fullName>
        <ecNumber evidence="1">1.14.-.-</ecNumber>
    </recommendedName>
    <alternativeName>
        <fullName evidence="1">tRNA hydroxylation protein O</fullName>
    </alternativeName>
</protein>
<accession>A0ABV2REV0</accession>
<proteinExistence type="inferred from homology"/>
<comment type="similarity">
    <text evidence="1">Belongs to the TrhO family.</text>
</comment>
<dbReference type="Gene3D" id="3.40.250.10">
    <property type="entry name" value="Rhodanese-like domain"/>
    <property type="match status" value="1"/>
</dbReference>
<organism evidence="4 5">
    <name type="scientific">Brevundimonas faecalis</name>
    <dbReference type="NCBI Taxonomy" id="947378"/>
    <lineage>
        <taxon>Bacteria</taxon>
        <taxon>Pseudomonadati</taxon>
        <taxon>Pseudomonadota</taxon>
        <taxon>Alphaproteobacteria</taxon>
        <taxon>Caulobacterales</taxon>
        <taxon>Caulobacteraceae</taxon>
        <taxon>Brevundimonas</taxon>
    </lineage>
</organism>
<evidence type="ECO:0000259" key="3">
    <source>
        <dbReference type="PROSITE" id="PS50206"/>
    </source>
</evidence>
<dbReference type="NCBIfam" id="NF001136">
    <property type="entry name" value="PRK00142.1-4"/>
    <property type="match status" value="1"/>
</dbReference>
<keyword evidence="5" id="KW-1185">Reference proteome</keyword>
<dbReference type="PANTHER" id="PTHR43268">
    <property type="entry name" value="THIOSULFATE SULFURTRANSFERASE/RHODANESE-LIKE DOMAIN-CONTAINING PROTEIN 2"/>
    <property type="match status" value="1"/>
</dbReference>
<dbReference type="EMBL" id="JBEPTF010000004">
    <property type="protein sequence ID" value="MET4685116.1"/>
    <property type="molecule type" value="Genomic_DNA"/>
</dbReference>
<dbReference type="HAMAP" id="MF_00469">
    <property type="entry name" value="TrhO"/>
    <property type="match status" value="1"/>
</dbReference>
<evidence type="ECO:0000313" key="4">
    <source>
        <dbReference type="EMBL" id="MET4685116.1"/>
    </source>
</evidence>
<comment type="function">
    <text evidence="1">Catalyzes oxygen-dependent 5-hydroxyuridine (ho5U) modification at position 34 in tRNAs.</text>
</comment>
<name>A0ABV2REV0_9CAUL</name>
<dbReference type="SUPFAM" id="SSF52821">
    <property type="entry name" value="Rhodanese/Cell cycle control phosphatase"/>
    <property type="match status" value="1"/>
</dbReference>
<dbReference type="InterPro" id="IPR020936">
    <property type="entry name" value="TrhO"/>
</dbReference>
<comment type="catalytic activity">
    <reaction evidence="1">
        <text>uridine(34) in tRNA + AH2 + O2 = 5-hydroxyuridine(34) in tRNA + A + H2O</text>
        <dbReference type="Rhea" id="RHEA:64224"/>
        <dbReference type="Rhea" id="RHEA-COMP:11727"/>
        <dbReference type="Rhea" id="RHEA-COMP:13381"/>
        <dbReference type="ChEBI" id="CHEBI:13193"/>
        <dbReference type="ChEBI" id="CHEBI:15377"/>
        <dbReference type="ChEBI" id="CHEBI:15379"/>
        <dbReference type="ChEBI" id="CHEBI:17499"/>
        <dbReference type="ChEBI" id="CHEBI:65315"/>
        <dbReference type="ChEBI" id="CHEBI:136877"/>
    </reaction>
</comment>
<dbReference type="Proteomes" id="UP001549313">
    <property type="component" value="Unassembled WGS sequence"/>
</dbReference>
<keyword evidence="1" id="KW-0560">Oxidoreductase</keyword>
<feature type="domain" description="Rhodanese" evidence="3">
    <location>
        <begin position="134"/>
        <end position="232"/>
    </location>
</feature>
<gene>
    <name evidence="1" type="primary">trhO</name>
    <name evidence="4" type="ORF">ABIE19_003065</name>
</gene>
<evidence type="ECO:0000313" key="5">
    <source>
        <dbReference type="Proteomes" id="UP001549313"/>
    </source>
</evidence>
<reference evidence="4 5" key="1">
    <citation type="submission" date="2024-06" db="EMBL/GenBank/DDBJ databases">
        <title>Sorghum-associated microbial communities from plants grown in Nebraska, USA.</title>
        <authorList>
            <person name="Schachtman D."/>
        </authorList>
    </citation>
    <scope>NUCLEOTIDE SEQUENCE [LARGE SCALE GENOMIC DNA]</scope>
    <source>
        <strain evidence="4 5">2814</strain>
    </source>
</reference>
<dbReference type="InterPro" id="IPR036873">
    <property type="entry name" value="Rhodanese-like_dom_sf"/>
</dbReference>
<dbReference type="PROSITE" id="PS50206">
    <property type="entry name" value="RHODANESE_3"/>
    <property type="match status" value="1"/>
</dbReference>